<dbReference type="EMBL" id="JABSTU010000009">
    <property type="protein sequence ID" value="KAH8020733.1"/>
    <property type="molecule type" value="Genomic_DNA"/>
</dbReference>
<evidence type="ECO:0000313" key="3">
    <source>
        <dbReference type="EMBL" id="KAH8020733.1"/>
    </source>
</evidence>
<keyword evidence="4" id="KW-1185">Reference proteome</keyword>
<dbReference type="VEuPathDB" id="VectorBase:LOC119162097"/>
<name>A0A9J6DF40_RHIMP</name>
<keyword evidence="1" id="KW-0677">Repeat</keyword>
<dbReference type="SUPFAM" id="SSF52047">
    <property type="entry name" value="RNI-like"/>
    <property type="match status" value="1"/>
</dbReference>
<proteinExistence type="predicted"/>
<gene>
    <name evidence="3" type="ORF">HPB51_003221</name>
</gene>
<dbReference type="InterPro" id="IPR052201">
    <property type="entry name" value="LRR-containing_regulator"/>
</dbReference>
<organism evidence="3 4">
    <name type="scientific">Rhipicephalus microplus</name>
    <name type="common">Cattle tick</name>
    <name type="synonym">Boophilus microplus</name>
    <dbReference type="NCBI Taxonomy" id="6941"/>
    <lineage>
        <taxon>Eukaryota</taxon>
        <taxon>Metazoa</taxon>
        <taxon>Ecdysozoa</taxon>
        <taxon>Arthropoda</taxon>
        <taxon>Chelicerata</taxon>
        <taxon>Arachnida</taxon>
        <taxon>Acari</taxon>
        <taxon>Parasitiformes</taxon>
        <taxon>Ixodida</taxon>
        <taxon>Ixodoidea</taxon>
        <taxon>Ixodidae</taxon>
        <taxon>Rhipicephalinae</taxon>
        <taxon>Rhipicephalus</taxon>
        <taxon>Boophilus</taxon>
    </lineage>
</organism>
<evidence type="ECO:0000256" key="1">
    <source>
        <dbReference type="ARBA" id="ARBA00022737"/>
    </source>
</evidence>
<feature type="region of interest" description="Disordered" evidence="2">
    <location>
        <begin position="1"/>
        <end position="25"/>
    </location>
</feature>
<comment type="caution">
    <text evidence="3">The sequence shown here is derived from an EMBL/GenBank/DDBJ whole genome shotgun (WGS) entry which is preliminary data.</text>
</comment>
<evidence type="ECO:0000256" key="2">
    <source>
        <dbReference type="SAM" id="MobiDB-lite"/>
    </source>
</evidence>
<dbReference type="PANTHER" id="PTHR24111">
    <property type="entry name" value="LEUCINE-RICH REPEAT-CONTAINING PROTEIN 34"/>
    <property type="match status" value="1"/>
</dbReference>
<sequence>MARADGSDPAMTERADSLESSSTNSTFDRQMLLPCTATAESACQLVDHLSMLNEVLFWAEIELRETPKTCGELSLASFANKNTNIQNDAGKTSRAISLFLSLLKAHACIYHVKIHYDVLVAYGRPICDVLKCSHSVRALIIDIGASVVNKYVGDALCSMERLDLLECLSVSSCHELWFSLPKVIRIHSSLTTLKISELRLRGSRAQDLIAALKENSTLKELSIHGSVICEAGRGVFADYLKINTSLITLSVGEDDVSNRNCFNWIVEGLLPGTDYNLWHAPLSNNDTLEELGLPFSIWKPEQWADFFWIAARKANLKRINVFVHVTAHRKLPTLCKVLKESGAEEKVLLGTYFVRHDVDLMYSKAFSDVDMFCFGDRLGQFVCLLQPFTHITSIRFTIRIGNLPLASSVASYIQATTSLQKLRLTLYGDESDPEENTDTSWAEIAGALSLNRSINELGVYVDIDYGDSDEESNVIAVLYREQIKRLAEAIRCSSTIRRINFGAGHSVAVATFLSSFSERVTDNYILVGINICGTLSTESAQDCFKVRHTVRRNCGLVGRAAQFIQGLALGRRSAGALEQVWRHAGLLEELAEQQSLSVAEVTPIVRRGLRSIEGLHDFMRLAGVVQDTVVCETRQDGRTQLDTLNEDCWRLVRRFLVLDDVVQPSKRRECQ</sequence>
<accession>A0A9J6DF40</accession>
<protein>
    <submittedName>
        <fullName evidence="3">Uncharacterized protein</fullName>
    </submittedName>
</protein>
<dbReference type="Gene3D" id="3.80.10.10">
    <property type="entry name" value="Ribonuclease Inhibitor"/>
    <property type="match status" value="1"/>
</dbReference>
<dbReference type="InterPro" id="IPR032675">
    <property type="entry name" value="LRR_dom_sf"/>
</dbReference>
<reference evidence="3" key="2">
    <citation type="submission" date="2021-09" db="EMBL/GenBank/DDBJ databases">
        <authorList>
            <person name="Jia N."/>
            <person name="Wang J."/>
            <person name="Shi W."/>
            <person name="Du L."/>
            <person name="Sun Y."/>
            <person name="Zhan W."/>
            <person name="Jiang J."/>
            <person name="Wang Q."/>
            <person name="Zhang B."/>
            <person name="Ji P."/>
            <person name="Sakyi L.B."/>
            <person name="Cui X."/>
            <person name="Yuan T."/>
            <person name="Jiang B."/>
            <person name="Yang W."/>
            <person name="Lam T.T.-Y."/>
            <person name="Chang Q."/>
            <person name="Ding S."/>
            <person name="Wang X."/>
            <person name="Zhu J."/>
            <person name="Ruan X."/>
            <person name="Zhao L."/>
            <person name="Wei J."/>
            <person name="Que T."/>
            <person name="Du C."/>
            <person name="Cheng J."/>
            <person name="Dai P."/>
            <person name="Han X."/>
            <person name="Huang E."/>
            <person name="Gao Y."/>
            <person name="Liu J."/>
            <person name="Shao H."/>
            <person name="Ye R."/>
            <person name="Li L."/>
            <person name="Wei W."/>
            <person name="Wang X."/>
            <person name="Wang C."/>
            <person name="Huo Q."/>
            <person name="Li W."/>
            <person name="Guo W."/>
            <person name="Chen H."/>
            <person name="Chen S."/>
            <person name="Zhou L."/>
            <person name="Zhou L."/>
            <person name="Ni X."/>
            <person name="Tian J."/>
            <person name="Zhou Y."/>
            <person name="Sheng Y."/>
            <person name="Liu T."/>
            <person name="Pan Y."/>
            <person name="Xia L."/>
            <person name="Li J."/>
            <person name="Zhao F."/>
            <person name="Cao W."/>
        </authorList>
    </citation>
    <scope>NUCLEOTIDE SEQUENCE</scope>
    <source>
        <strain evidence="3">Rmic-2018</strain>
        <tissue evidence="3">Larvae</tissue>
    </source>
</reference>
<dbReference type="AlphaFoldDB" id="A0A9J6DF40"/>
<reference evidence="3" key="1">
    <citation type="journal article" date="2020" name="Cell">
        <title>Large-Scale Comparative Analyses of Tick Genomes Elucidate Their Genetic Diversity and Vector Capacities.</title>
        <authorList>
            <consortium name="Tick Genome and Microbiome Consortium (TIGMIC)"/>
            <person name="Jia N."/>
            <person name="Wang J."/>
            <person name="Shi W."/>
            <person name="Du L."/>
            <person name="Sun Y."/>
            <person name="Zhan W."/>
            <person name="Jiang J.F."/>
            <person name="Wang Q."/>
            <person name="Zhang B."/>
            <person name="Ji P."/>
            <person name="Bell-Sakyi L."/>
            <person name="Cui X.M."/>
            <person name="Yuan T.T."/>
            <person name="Jiang B.G."/>
            <person name="Yang W.F."/>
            <person name="Lam T.T."/>
            <person name="Chang Q.C."/>
            <person name="Ding S.J."/>
            <person name="Wang X.J."/>
            <person name="Zhu J.G."/>
            <person name="Ruan X.D."/>
            <person name="Zhao L."/>
            <person name="Wei J.T."/>
            <person name="Ye R.Z."/>
            <person name="Que T.C."/>
            <person name="Du C.H."/>
            <person name="Zhou Y.H."/>
            <person name="Cheng J.X."/>
            <person name="Dai P.F."/>
            <person name="Guo W.B."/>
            <person name="Han X.H."/>
            <person name="Huang E.J."/>
            <person name="Li L.F."/>
            <person name="Wei W."/>
            <person name="Gao Y.C."/>
            <person name="Liu J.Z."/>
            <person name="Shao H.Z."/>
            <person name="Wang X."/>
            <person name="Wang C.C."/>
            <person name="Yang T.C."/>
            <person name="Huo Q.B."/>
            <person name="Li W."/>
            <person name="Chen H.Y."/>
            <person name="Chen S.E."/>
            <person name="Zhou L.G."/>
            <person name="Ni X.B."/>
            <person name="Tian J.H."/>
            <person name="Sheng Y."/>
            <person name="Liu T."/>
            <person name="Pan Y.S."/>
            <person name="Xia L.Y."/>
            <person name="Li J."/>
            <person name="Zhao F."/>
            <person name="Cao W.C."/>
        </authorList>
    </citation>
    <scope>NUCLEOTIDE SEQUENCE</scope>
    <source>
        <strain evidence="3">Rmic-2018</strain>
    </source>
</reference>
<dbReference type="Proteomes" id="UP000821866">
    <property type="component" value="Chromosome 7"/>
</dbReference>
<evidence type="ECO:0000313" key="4">
    <source>
        <dbReference type="Proteomes" id="UP000821866"/>
    </source>
</evidence>
<dbReference type="PANTHER" id="PTHR24111:SF0">
    <property type="entry name" value="LEUCINE-RICH REPEAT-CONTAINING PROTEIN"/>
    <property type="match status" value="1"/>
</dbReference>